<evidence type="ECO:0000256" key="2">
    <source>
        <dbReference type="ARBA" id="ARBA00008114"/>
    </source>
</evidence>
<dbReference type="InterPro" id="IPR058533">
    <property type="entry name" value="Cation_efflux_TM"/>
</dbReference>
<evidence type="ECO:0000259" key="8">
    <source>
        <dbReference type="Pfam" id="PF01545"/>
    </source>
</evidence>
<keyword evidence="3" id="KW-0813">Transport</keyword>
<feature type="transmembrane region" description="Helical" evidence="7">
    <location>
        <begin position="85"/>
        <end position="106"/>
    </location>
</feature>
<dbReference type="GO" id="GO:0005886">
    <property type="term" value="C:plasma membrane"/>
    <property type="evidence" value="ECO:0007669"/>
    <property type="project" value="TreeGrafter"/>
</dbReference>
<dbReference type="InterPro" id="IPR050291">
    <property type="entry name" value="CDF_Transporter"/>
</dbReference>
<comment type="caution">
    <text evidence="10">The sequence shown here is derived from an EMBL/GenBank/DDBJ whole genome shotgun (WGS) entry which is preliminary data.</text>
</comment>
<evidence type="ECO:0000259" key="9">
    <source>
        <dbReference type="Pfam" id="PF16916"/>
    </source>
</evidence>
<evidence type="ECO:0000256" key="6">
    <source>
        <dbReference type="ARBA" id="ARBA00023136"/>
    </source>
</evidence>
<feature type="transmembrane region" description="Helical" evidence="7">
    <location>
        <begin position="46"/>
        <end position="64"/>
    </location>
</feature>
<dbReference type="EMBL" id="VJNB01000004">
    <property type="protein sequence ID" value="TSE20146.1"/>
    <property type="molecule type" value="Genomic_DNA"/>
</dbReference>
<dbReference type="InterPro" id="IPR027469">
    <property type="entry name" value="Cation_efflux_TMD_sf"/>
</dbReference>
<dbReference type="GO" id="GO:0006882">
    <property type="term" value="P:intracellular zinc ion homeostasis"/>
    <property type="evidence" value="ECO:0007669"/>
    <property type="project" value="TreeGrafter"/>
</dbReference>
<comment type="similarity">
    <text evidence="2">Belongs to the cation diffusion facilitator (CDF) transporter (TC 2.A.4) family.</text>
</comment>
<accession>A0A554W9A4</accession>
<evidence type="ECO:0000313" key="10">
    <source>
        <dbReference type="EMBL" id="TSE20146.1"/>
    </source>
</evidence>
<evidence type="ECO:0000256" key="3">
    <source>
        <dbReference type="ARBA" id="ARBA00022448"/>
    </source>
</evidence>
<dbReference type="InterPro" id="IPR002524">
    <property type="entry name" value="Cation_efflux"/>
</dbReference>
<dbReference type="InterPro" id="IPR027470">
    <property type="entry name" value="Cation_efflux_CTD"/>
</dbReference>
<dbReference type="RefSeq" id="WP_143890070.1">
    <property type="nucleotide sequence ID" value="NZ_VJNB01000004.1"/>
</dbReference>
<sequence length="314" mass="33791">MDLWSRLTPQRLLAASVAVALATIVLKTAAWWITDSVGLLSDALESIVNLAGATFGLWMVTLAAQPADAEHPYGHHKAEYFSAGFEGLLIIAAALGIGWAALHRLLQPQPLQRLDWGLGLSVLSSALNGVLAAVMLRAARVHRSQALEGDARHLLTDVWTSAGVIVGLMLVAATGWGWLDPMVALLVAANIAREGGRLVWQASQGLMDRAVEPQVRAAIEAVLADFLQRAQAEGALLRFDHLHTRQAGQRCYVDVHLHAPPQWTLRRAAELRQQVEQALMEAVPGVRATIQVLPNDTETVFDAACPPPGRPSLG</sequence>
<gene>
    <name evidence="10" type="primary">fieF</name>
    <name evidence="10" type="ORF">Talka_01041</name>
</gene>
<evidence type="ECO:0000313" key="11">
    <source>
        <dbReference type="Proteomes" id="UP000315736"/>
    </source>
</evidence>
<keyword evidence="11" id="KW-1185">Reference proteome</keyword>
<dbReference type="NCBIfam" id="TIGR01297">
    <property type="entry name" value="CDF"/>
    <property type="match status" value="1"/>
</dbReference>
<dbReference type="SUPFAM" id="SSF160240">
    <property type="entry name" value="Cation efflux protein cytoplasmic domain-like"/>
    <property type="match status" value="1"/>
</dbReference>
<proteinExistence type="inferred from homology"/>
<reference evidence="10 11" key="1">
    <citation type="submission" date="2019-07" db="EMBL/GenBank/DDBJ databases">
        <title>Tepidimonas alkaliphilus YIM 72238 draft genome.</title>
        <authorList>
            <person name="Da Costa M.S."/>
            <person name="Froufe H.J.C."/>
            <person name="Egas C."/>
            <person name="Albuquerque L."/>
        </authorList>
    </citation>
    <scope>NUCLEOTIDE SEQUENCE [LARGE SCALE GENOMIC DNA]</scope>
    <source>
        <strain evidence="10 11">YIM 72238</strain>
    </source>
</reference>
<comment type="subcellular location">
    <subcellularLocation>
        <location evidence="1">Membrane</location>
        <topology evidence="1">Multi-pass membrane protein</topology>
    </subcellularLocation>
</comment>
<dbReference type="PANTHER" id="PTHR43840:SF15">
    <property type="entry name" value="MITOCHONDRIAL METAL TRANSPORTER 1-RELATED"/>
    <property type="match status" value="1"/>
</dbReference>
<dbReference type="SUPFAM" id="SSF161111">
    <property type="entry name" value="Cation efflux protein transmembrane domain-like"/>
    <property type="match status" value="1"/>
</dbReference>
<keyword evidence="4 7" id="KW-0812">Transmembrane</keyword>
<dbReference type="GO" id="GO:0015093">
    <property type="term" value="F:ferrous iron transmembrane transporter activity"/>
    <property type="evidence" value="ECO:0007669"/>
    <property type="project" value="TreeGrafter"/>
</dbReference>
<dbReference type="InterPro" id="IPR036837">
    <property type="entry name" value="Cation_efflux_CTD_sf"/>
</dbReference>
<feature type="transmembrane region" description="Helical" evidence="7">
    <location>
        <begin position="118"/>
        <end position="138"/>
    </location>
</feature>
<dbReference type="Pfam" id="PF16916">
    <property type="entry name" value="ZT_dimer"/>
    <property type="match status" value="1"/>
</dbReference>
<evidence type="ECO:0000256" key="7">
    <source>
        <dbReference type="SAM" id="Phobius"/>
    </source>
</evidence>
<feature type="domain" description="Cation efflux protein cytoplasmic" evidence="9">
    <location>
        <begin position="237"/>
        <end position="294"/>
    </location>
</feature>
<evidence type="ECO:0000256" key="4">
    <source>
        <dbReference type="ARBA" id="ARBA00022692"/>
    </source>
</evidence>
<dbReference type="Gene3D" id="1.20.1510.10">
    <property type="entry name" value="Cation efflux protein transmembrane domain"/>
    <property type="match status" value="1"/>
</dbReference>
<dbReference type="Gene3D" id="3.30.70.1350">
    <property type="entry name" value="Cation efflux protein, cytoplasmic domain"/>
    <property type="match status" value="1"/>
</dbReference>
<name>A0A554W9A4_9BURK</name>
<dbReference type="GO" id="GO:0015341">
    <property type="term" value="F:zinc efflux antiporter activity"/>
    <property type="evidence" value="ECO:0007669"/>
    <property type="project" value="TreeGrafter"/>
</dbReference>
<keyword evidence="5 7" id="KW-1133">Transmembrane helix</keyword>
<organism evidence="10 11">
    <name type="scientific">Tepidimonas alkaliphilus</name>
    <dbReference type="NCBI Taxonomy" id="2588942"/>
    <lineage>
        <taxon>Bacteria</taxon>
        <taxon>Pseudomonadati</taxon>
        <taxon>Pseudomonadota</taxon>
        <taxon>Betaproteobacteria</taxon>
        <taxon>Burkholderiales</taxon>
        <taxon>Tepidimonas</taxon>
    </lineage>
</organism>
<dbReference type="AlphaFoldDB" id="A0A554W9A4"/>
<dbReference type="GO" id="GO:0015086">
    <property type="term" value="F:cadmium ion transmembrane transporter activity"/>
    <property type="evidence" value="ECO:0007669"/>
    <property type="project" value="TreeGrafter"/>
</dbReference>
<dbReference type="OrthoDB" id="9806522at2"/>
<dbReference type="Proteomes" id="UP000315736">
    <property type="component" value="Unassembled WGS sequence"/>
</dbReference>
<evidence type="ECO:0000256" key="5">
    <source>
        <dbReference type="ARBA" id="ARBA00022989"/>
    </source>
</evidence>
<protein>
    <submittedName>
        <fullName evidence="10">Ferrous-iron efflux pump FieF</fullName>
    </submittedName>
</protein>
<keyword evidence="6 7" id="KW-0472">Membrane</keyword>
<feature type="domain" description="Cation efflux protein transmembrane" evidence="8">
    <location>
        <begin position="14"/>
        <end position="207"/>
    </location>
</feature>
<feature type="transmembrane region" description="Helical" evidence="7">
    <location>
        <begin position="12"/>
        <end position="34"/>
    </location>
</feature>
<dbReference type="Pfam" id="PF01545">
    <property type="entry name" value="Cation_efflux"/>
    <property type="match status" value="1"/>
</dbReference>
<dbReference type="PANTHER" id="PTHR43840">
    <property type="entry name" value="MITOCHONDRIAL METAL TRANSPORTER 1-RELATED"/>
    <property type="match status" value="1"/>
</dbReference>
<evidence type="ECO:0000256" key="1">
    <source>
        <dbReference type="ARBA" id="ARBA00004141"/>
    </source>
</evidence>
<feature type="transmembrane region" description="Helical" evidence="7">
    <location>
        <begin position="158"/>
        <end position="179"/>
    </location>
</feature>